<evidence type="ECO:0000313" key="3">
    <source>
        <dbReference type="Proteomes" id="UP000046393"/>
    </source>
</evidence>
<dbReference type="PROSITE" id="PS50234">
    <property type="entry name" value="VWFA"/>
    <property type="match status" value="1"/>
</dbReference>
<dbReference type="AlphaFoldDB" id="A0A0N5AF99"/>
<feature type="chain" id="PRO_5005893006" evidence="1">
    <location>
        <begin position="24"/>
        <end position="183"/>
    </location>
</feature>
<evidence type="ECO:0000313" key="4">
    <source>
        <dbReference type="WBParaSite" id="SMUV_0000294201-mRNA-1"/>
    </source>
</evidence>
<dbReference type="Gene3D" id="3.40.50.410">
    <property type="entry name" value="von Willebrand factor, type A domain"/>
    <property type="match status" value="1"/>
</dbReference>
<name>A0A0N5AF99_9BILA</name>
<dbReference type="InterPro" id="IPR036465">
    <property type="entry name" value="vWFA_dom_sf"/>
</dbReference>
<dbReference type="InterPro" id="IPR002035">
    <property type="entry name" value="VWF_A"/>
</dbReference>
<feature type="signal peptide" evidence="1">
    <location>
        <begin position="1"/>
        <end position="23"/>
    </location>
</feature>
<protein>
    <submittedName>
        <fullName evidence="4">VWFA domain-containing protein</fullName>
    </submittedName>
</protein>
<dbReference type="SUPFAM" id="SSF53300">
    <property type="entry name" value="vWA-like"/>
    <property type="match status" value="1"/>
</dbReference>
<proteinExistence type="predicted"/>
<dbReference type="STRING" id="451379.A0A0N5AF99"/>
<evidence type="ECO:0000259" key="2">
    <source>
        <dbReference type="PROSITE" id="PS50234"/>
    </source>
</evidence>
<feature type="domain" description="VWFA" evidence="2">
    <location>
        <begin position="32"/>
        <end position="183"/>
    </location>
</feature>
<accession>A0A0N5AF99</accession>
<keyword evidence="3" id="KW-1185">Reference proteome</keyword>
<dbReference type="WBParaSite" id="SMUV_0000294201-mRNA-1">
    <property type="protein sequence ID" value="SMUV_0000294201-mRNA-1"/>
    <property type="gene ID" value="SMUV_0000294201"/>
</dbReference>
<organism evidence="3 4">
    <name type="scientific">Syphacia muris</name>
    <dbReference type="NCBI Taxonomy" id="451379"/>
    <lineage>
        <taxon>Eukaryota</taxon>
        <taxon>Metazoa</taxon>
        <taxon>Ecdysozoa</taxon>
        <taxon>Nematoda</taxon>
        <taxon>Chromadorea</taxon>
        <taxon>Rhabditida</taxon>
        <taxon>Spirurina</taxon>
        <taxon>Oxyuridomorpha</taxon>
        <taxon>Oxyuroidea</taxon>
        <taxon>Oxyuridae</taxon>
        <taxon>Syphacia</taxon>
    </lineage>
</organism>
<dbReference type="Pfam" id="PF00092">
    <property type="entry name" value="VWA"/>
    <property type="match status" value="1"/>
</dbReference>
<evidence type="ECO:0000256" key="1">
    <source>
        <dbReference type="SAM" id="SignalP"/>
    </source>
</evidence>
<sequence>MILSCKQILFIVILSETFSCATSRPCDLGASDLLFVIQSSFDIDKYDFDDVKLLIQAYLEDLNFGDQETSTRVGVILFDRVREPEYRIRLGEIKHIRKLQKAIKSISRLPCGYWWCQIKAEQNVAQAVDVAVKVFANESSPERMKKLVVILNGKQYLPTIREITALSYRDPLLRVAQVLVVPG</sequence>
<dbReference type="Proteomes" id="UP000046393">
    <property type="component" value="Unplaced"/>
</dbReference>
<reference evidence="4" key="1">
    <citation type="submission" date="2017-02" db="UniProtKB">
        <authorList>
            <consortium name="WormBaseParasite"/>
        </authorList>
    </citation>
    <scope>IDENTIFICATION</scope>
</reference>
<keyword evidence="1" id="KW-0732">Signal</keyword>